<evidence type="ECO:0000313" key="3">
    <source>
        <dbReference type="Proteomes" id="UP000681720"/>
    </source>
</evidence>
<feature type="non-terminal residue" evidence="2">
    <location>
        <position position="1"/>
    </location>
</feature>
<evidence type="ECO:0000313" key="2">
    <source>
        <dbReference type="EMBL" id="CAF4958542.1"/>
    </source>
</evidence>
<sequence length="73" mass="8257">TCELFIKSIDETDHQDKYTLLIKNKVGQKEINSTLTVRAPLEFTQPLKDQDVLSQSPFILTVETNGIPKPTVK</sequence>
<gene>
    <name evidence="1" type="ORF">BYL167_LOCUS36524</name>
    <name evidence="2" type="ORF">GIL414_LOCUS54716</name>
</gene>
<name>A0A8S3D0M8_9BILA</name>
<feature type="non-terminal residue" evidence="2">
    <location>
        <position position="73"/>
    </location>
</feature>
<reference evidence="2" key="1">
    <citation type="submission" date="2021-02" db="EMBL/GenBank/DDBJ databases">
        <authorList>
            <person name="Nowell W R."/>
        </authorList>
    </citation>
    <scope>NUCLEOTIDE SEQUENCE</scope>
</reference>
<dbReference type="EMBL" id="CAJOBJ010192432">
    <property type="protein sequence ID" value="CAF4958542.1"/>
    <property type="molecule type" value="Genomic_DNA"/>
</dbReference>
<organism evidence="2 3">
    <name type="scientific">Rotaria magnacalcarata</name>
    <dbReference type="NCBI Taxonomy" id="392030"/>
    <lineage>
        <taxon>Eukaryota</taxon>
        <taxon>Metazoa</taxon>
        <taxon>Spiralia</taxon>
        <taxon>Gnathifera</taxon>
        <taxon>Rotifera</taxon>
        <taxon>Eurotatoria</taxon>
        <taxon>Bdelloidea</taxon>
        <taxon>Philodinida</taxon>
        <taxon>Philodinidae</taxon>
        <taxon>Rotaria</taxon>
    </lineage>
</organism>
<dbReference type="Proteomes" id="UP000681967">
    <property type="component" value="Unassembled WGS sequence"/>
</dbReference>
<dbReference type="EMBL" id="CAJOBH010079906">
    <property type="protein sequence ID" value="CAF4512226.1"/>
    <property type="molecule type" value="Genomic_DNA"/>
</dbReference>
<dbReference type="AlphaFoldDB" id="A0A8S3D0M8"/>
<protein>
    <submittedName>
        <fullName evidence="2">Uncharacterized protein</fullName>
    </submittedName>
</protein>
<evidence type="ECO:0000313" key="1">
    <source>
        <dbReference type="EMBL" id="CAF4512226.1"/>
    </source>
</evidence>
<comment type="caution">
    <text evidence="2">The sequence shown here is derived from an EMBL/GenBank/DDBJ whole genome shotgun (WGS) entry which is preliminary data.</text>
</comment>
<proteinExistence type="predicted"/>
<dbReference type="Proteomes" id="UP000681720">
    <property type="component" value="Unassembled WGS sequence"/>
</dbReference>
<accession>A0A8S3D0M8</accession>